<reference evidence="7 8" key="1">
    <citation type="submission" date="2018-06" db="EMBL/GenBank/DDBJ databases">
        <title>Complete genome of Desulfovibrio indonesiensis P37SLT.</title>
        <authorList>
            <person name="Crispim J.S."/>
            <person name="Vidigal P.M.P."/>
            <person name="Silva L.C.F."/>
            <person name="Laguardia C.N."/>
            <person name="Araujo L.C."/>
            <person name="Dias R.S."/>
            <person name="Sousa M.P."/>
            <person name="Paula S.O."/>
            <person name="Silva C."/>
        </authorList>
    </citation>
    <scope>NUCLEOTIDE SEQUENCE [LARGE SCALE GENOMIC DNA]</scope>
    <source>
        <strain evidence="7 8">P37SLT</strain>
    </source>
</reference>
<keyword evidence="5 6" id="KW-0472">Membrane</keyword>
<gene>
    <name evidence="7" type="ORF">DPQ33_04750</name>
</gene>
<accession>A0A7M3MH34</accession>
<dbReference type="NCBIfam" id="TIGR00374">
    <property type="entry name" value="flippase-like domain"/>
    <property type="match status" value="1"/>
</dbReference>
<comment type="caution">
    <text evidence="7">The sequence shown here is derived from an EMBL/GenBank/DDBJ whole genome shotgun (WGS) entry which is preliminary data.</text>
</comment>
<sequence>MKSPSEGAGRGMVKKILGITLRWGLMGLCLFLLFRGLDWIEFWESLKKLGFVPVLLAVLFSLIQYVPVAMRFNFLTKFRAGFLTALKASVFCLGINNLFPAKLGEVAKAFYLRKKTGIQLGEGLGLIFWERLFDLNMLMVVGLIAAASMGRNEGVLLLGLTVVGLWAFVIALRINFKIHDLVLKIVPGQRLKLVASDVMHQLRNGMSASFFLSLFLYSLVSWFLFAAMYFVVLWGVGGLEISAVQVLSVFAIATLGYAVPASPGGLGIFEWAFVTTLGAFDVTKGPALACALVMRFCIYVPPVLAALWVMAQSGMSLKGIREQQAETL</sequence>
<feature type="transmembrane region" description="Helical" evidence="6">
    <location>
        <begin position="154"/>
        <end position="174"/>
    </location>
</feature>
<feature type="transmembrane region" description="Helical" evidence="6">
    <location>
        <begin position="210"/>
        <end position="234"/>
    </location>
</feature>
<evidence type="ECO:0000313" key="7">
    <source>
        <dbReference type="EMBL" id="TVM18785.1"/>
    </source>
</evidence>
<keyword evidence="4 6" id="KW-1133">Transmembrane helix</keyword>
<evidence type="ECO:0000256" key="1">
    <source>
        <dbReference type="ARBA" id="ARBA00004651"/>
    </source>
</evidence>
<evidence type="ECO:0000256" key="3">
    <source>
        <dbReference type="ARBA" id="ARBA00022692"/>
    </source>
</evidence>
<dbReference type="Proteomes" id="UP000448292">
    <property type="component" value="Unassembled WGS sequence"/>
</dbReference>
<feature type="transmembrane region" description="Helical" evidence="6">
    <location>
        <begin position="49"/>
        <end position="68"/>
    </location>
</feature>
<dbReference type="OrthoDB" id="9786506at2"/>
<feature type="transmembrane region" description="Helical" evidence="6">
    <location>
        <begin position="246"/>
        <end position="274"/>
    </location>
</feature>
<evidence type="ECO:0000313" key="8">
    <source>
        <dbReference type="Proteomes" id="UP000448292"/>
    </source>
</evidence>
<evidence type="ECO:0000256" key="5">
    <source>
        <dbReference type="ARBA" id="ARBA00023136"/>
    </source>
</evidence>
<feature type="transmembrane region" description="Helical" evidence="6">
    <location>
        <begin position="286"/>
        <end position="311"/>
    </location>
</feature>
<proteinExistence type="predicted"/>
<evidence type="ECO:0000256" key="6">
    <source>
        <dbReference type="SAM" id="Phobius"/>
    </source>
</evidence>
<organism evidence="7 8">
    <name type="scientific">Oceanidesulfovibrio indonesiensis</name>
    <dbReference type="NCBI Taxonomy" id="54767"/>
    <lineage>
        <taxon>Bacteria</taxon>
        <taxon>Pseudomonadati</taxon>
        <taxon>Thermodesulfobacteriota</taxon>
        <taxon>Desulfovibrionia</taxon>
        <taxon>Desulfovibrionales</taxon>
        <taxon>Desulfovibrionaceae</taxon>
        <taxon>Oceanidesulfovibrio</taxon>
    </lineage>
</organism>
<dbReference type="GO" id="GO:0005886">
    <property type="term" value="C:plasma membrane"/>
    <property type="evidence" value="ECO:0007669"/>
    <property type="project" value="UniProtKB-SubCell"/>
</dbReference>
<protein>
    <submittedName>
        <fullName evidence="7">Uncharacterized protein</fullName>
    </submittedName>
</protein>
<dbReference type="AlphaFoldDB" id="A0A7M3MH34"/>
<name>A0A7M3MH34_9BACT</name>
<keyword evidence="2" id="KW-1003">Cell membrane</keyword>
<dbReference type="PANTHER" id="PTHR39087:SF2">
    <property type="entry name" value="UPF0104 MEMBRANE PROTEIN MJ1595"/>
    <property type="match status" value="1"/>
</dbReference>
<evidence type="ECO:0000256" key="2">
    <source>
        <dbReference type="ARBA" id="ARBA00022475"/>
    </source>
</evidence>
<dbReference type="EMBL" id="QMIE01000003">
    <property type="protein sequence ID" value="TVM18785.1"/>
    <property type="molecule type" value="Genomic_DNA"/>
</dbReference>
<dbReference type="InterPro" id="IPR022791">
    <property type="entry name" value="L-PG_synthase/AglD"/>
</dbReference>
<dbReference type="Pfam" id="PF03706">
    <property type="entry name" value="LPG_synthase_TM"/>
    <property type="match status" value="1"/>
</dbReference>
<dbReference type="PANTHER" id="PTHR39087">
    <property type="entry name" value="UPF0104 MEMBRANE PROTEIN MJ1595"/>
    <property type="match status" value="1"/>
</dbReference>
<evidence type="ECO:0000256" key="4">
    <source>
        <dbReference type="ARBA" id="ARBA00022989"/>
    </source>
</evidence>
<keyword evidence="8" id="KW-1185">Reference proteome</keyword>
<keyword evidence="3 6" id="KW-0812">Transmembrane</keyword>
<feature type="transmembrane region" description="Helical" evidence="6">
    <location>
        <begin position="20"/>
        <end position="37"/>
    </location>
</feature>
<comment type="subcellular location">
    <subcellularLocation>
        <location evidence="1">Cell membrane</location>
        <topology evidence="1">Multi-pass membrane protein</topology>
    </subcellularLocation>
</comment>